<proteinExistence type="predicted"/>
<reference evidence="1 3" key="2">
    <citation type="journal article" date="2013" name="Nature">
        <title>Insights into bilaterian evolution from three spiralian genomes.</title>
        <authorList>
            <person name="Simakov O."/>
            <person name="Marletaz F."/>
            <person name="Cho S.J."/>
            <person name="Edsinger-Gonzales E."/>
            <person name="Havlak P."/>
            <person name="Hellsten U."/>
            <person name="Kuo D.H."/>
            <person name="Larsson T."/>
            <person name="Lv J."/>
            <person name="Arendt D."/>
            <person name="Savage R."/>
            <person name="Osoegawa K."/>
            <person name="de Jong P."/>
            <person name="Grimwood J."/>
            <person name="Chapman J.A."/>
            <person name="Shapiro H."/>
            <person name="Aerts A."/>
            <person name="Otillar R.P."/>
            <person name="Terry A.Y."/>
            <person name="Boore J.L."/>
            <person name="Grigoriev I.V."/>
            <person name="Lindberg D.R."/>
            <person name="Seaver E.C."/>
            <person name="Weisblat D.A."/>
            <person name="Putnam N.H."/>
            <person name="Rokhsar D.S."/>
        </authorList>
    </citation>
    <scope>NUCLEOTIDE SEQUENCE</scope>
</reference>
<evidence type="ECO:0000313" key="3">
    <source>
        <dbReference type="Proteomes" id="UP000015101"/>
    </source>
</evidence>
<evidence type="ECO:0000313" key="1">
    <source>
        <dbReference type="EMBL" id="ESN98179.1"/>
    </source>
</evidence>
<gene>
    <name evidence="2" type="primary">20206239</name>
    <name evidence="1" type="ORF">HELRODRAFT_177425</name>
</gene>
<dbReference type="EMBL" id="AMQM01006060">
    <property type="status" value="NOT_ANNOTATED_CDS"/>
    <property type="molecule type" value="Genomic_DNA"/>
</dbReference>
<dbReference type="EMBL" id="KB097222">
    <property type="protein sequence ID" value="ESN98179.1"/>
    <property type="molecule type" value="Genomic_DNA"/>
</dbReference>
<dbReference type="KEGG" id="hro:HELRODRAFT_177425"/>
<dbReference type="RefSeq" id="XP_009023863.1">
    <property type="nucleotide sequence ID" value="XM_009025615.1"/>
</dbReference>
<dbReference type="CTD" id="20206239"/>
<keyword evidence="3" id="KW-1185">Reference proteome</keyword>
<evidence type="ECO:0000313" key="2">
    <source>
        <dbReference type="EnsemblMetazoa" id="HelroP177425"/>
    </source>
</evidence>
<name>T1FBP0_HELRO</name>
<sequence length="215" mass="24371">MNFFKFGEAFPESCFKVVNNTVSCESCEANLYFTRDLQEIRLHRSCSETKLPYSRSYASVSGIPDLGFRLGLVKNKDRSNCRTPDKMFDVTSLTTHEKIAYNKVMKYWRSSRCAKTQCGSCYKLANVDEPIPNKCFKTSPLRCCRECAIMVGFNLKDGTIFLERGCTYGKMNTTDIGYHPLNADIFMVSQVTVNKQHGNSGTLKDVLEGPHMTKN</sequence>
<dbReference type="HOGENOM" id="CLU_1284533_0_0_1"/>
<dbReference type="InParanoid" id="T1FBP0"/>
<organism evidence="2 3">
    <name type="scientific">Helobdella robusta</name>
    <name type="common">Californian leech</name>
    <dbReference type="NCBI Taxonomy" id="6412"/>
    <lineage>
        <taxon>Eukaryota</taxon>
        <taxon>Metazoa</taxon>
        <taxon>Spiralia</taxon>
        <taxon>Lophotrochozoa</taxon>
        <taxon>Annelida</taxon>
        <taxon>Clitellata</taxon>
        <taxon>Hirudinea</taxon>
        <taxon>Rhynchobdellida</taxon>
        <taxon>Glossiphoniidae</taxon>
        <taxon>Helobdella</taxon>
    </lineage>
</organism>
<dbReference type="EnsemblMetazoa" id="HelroT177425">
    <property type="protein sequence ID" value="HelroP177425"/>
    <property type="gene ID" value="HelroG177425"/>
</dbReference>
<dbReference type="AlphaFoldDB" id="T1FBP0"/>
<reference evidence="2" key="3">
    <citation type="submission" date="2015-06" db="UniProtKB">
        <authorList>
            <consortium name="EnsemblMetazoa"/>
        </authorList>
    </citation>
    <scope>IDENTIFICATION</scope>
</reference>
<dbReference type="GeneID" id="20206239"/>
<reference evidence="3" key="1">
    <citation type="submission" date="2012-12" db="EMBL/GenBank/DDBJ databases">
        <authorList>
            <person name="Hellsten U."/>
            <person name="Grimwood J."/>
            <person name="Chapman J.A."/>
            <person name="Shapiro H."/>
            <person name="Aerts A."/>
            <person name="Otillar R.P."/>
            <person name="Terry A.Y."/>
            <person name="Boore J.L."/>
            <person name="Simakov O."/>
            <person name="Marletaz F."/>
            <person name="Cho S.-J."/>
            <person name="Edsinger-Gonzales E."/>
            <person name="Havlak P."/>
            <person name="Kuo D.-H."/>
            <person name="Larsson T."/>
            <person name="Lv J."/>
            <person name="Arendt D."/>
            <person name="Savage R."/>
            <person name="Osoegawa K."/>
            <person name="de Jong P."/>
            <person name="Lindberg D.R."/>
            <person name="Seaver E.C."/>
            <person name="Weisblat D.A."/>
            <person name="Putnam N.H."/>
            <person name="Grigoriev I.V."/>
            <person name="Rokhsar D.S."/>
        </authorList>
    </citation>
    <scope>NUCLEOTIDE SEQUENCE</scope>
</reference>
<accession>T1FBP0</accession>
<protein>
    <submittedName>
        <fullName evidence="1 2">Uncharacterized protein</fullName>
    </submittedName>
</protein>
<dbReference type="Proteomes" id="UP000015101">
    <property type="component" value="Unassembled WGS sequence"/>
</dbReference>